<sequence length="58" mass="6482">MTVMFPTPPLSADLTHETRVKLPELKRHAAEGEEAPYLSVRASWKNATLLRKIGLLVP</sequence>
<evidence type="ECO:0000313" key="2">
    <source>
        <dbReference type="Proteomes" id="UP000314294"/>
    </source>
</evidence>
<dbReference type="AlphaFoldDB" id="A0A4Z2E2X0"/>
<dbReference type="EMBL" id="SRLO01019968">
    <property type="protein sequence ID" value="TNN23059.1"/>
    <property type="molecule type" value="Genomic_DNA"/>
</dbReference>
<reference evidence="1 2" key="1">
    <citation type="submission" date="2019-03" db="EMBL/GenBank/DDBJ databases">
        <title>First draft genome of Liparis tanakae, snailfish: a comprehensive survey of snailfish specific genes.</title>
        <authorList>
            <person name="Kim W."/>
            <person name="Song I."/>
            <person name="Jeong J.-H."/>
            <person name="Kim D."/>
            <person name="Kim S."/>
            <person name="Ryu S."/>
            <person name="Song J.Y."/>
            <person name="Lee S.K."/>
        </authorList>
    </citation>
    <scope>NUCLEOTIDE SEQUENCE [LARGE SCALE GENOMIC DNA]</scope>
    <source>
        <tissue evidence="1">Muscle</tissue>
    </source>
</reference>
<comment type="caution">
    <text evidence="1">The sequence shown here is derived from an EMBL/GenBank/DDBJ whole genome shotgun (WGS) entry which is preliminary data.</text>
</comment>
<accession>A0A4Z2E2X0</accession>
<evidence type="ECO:0000313" key="1">
    <source>
        <dbReference type="EMBL" id="TNN23059.1"/>
    </source>
</evidence>
<gene>
    <name evidence="1" type="ORF">EYF80_066824</name>
</gene>
<dbReference type="Proteomes" id="UP000314294">
    <property type="component" value="Unassembled WGS sequence"/>
</dbReference>
<protein>
    <submittedName>
        <fullName evidence="1">Uncharacterized protein</fullName>
    </submittedName>
</protein>
<keyword evidence="2" id="KW-1185">Reference proteome</keyword>
<name>A0A4Z2E2X0_9TELE</name>
<organism evidence="1 2">
    <name type="scientific">Liparis tanakae</name>
    <name type="common">Tanaka's snailfish</name>
    <dbReference type="NCBI Taxonomy" id="230148"/>
    <lineage>
        <taxon>Eukaryota</taxon>
        <taxon>Metazoa</taxon>
        <taxon>Chordata</taxon>
        <taxon>Craniata</taxon>
        <taxon>Vertebrata</taxon>
        <taxon>Euteleostomi</taxon>
        <taxon>Actinopterygii</taxon>
        <taxon>Neopterygii</taxon>
        <taxon>Teleostei</taxon>
        <taxon>Neoteleostei</taxon>
        <taxon>Acanthomorphata</taxon>
        <taxon>Eupercaria</taxon>
        <taxon>Perciformes</taxon>
        <taxon>Cottioidei</taxon>
        <taxon>Cottales</taxon>
        <taxon>Liparidae</taxon>
        <taxon>Liparis</taxon>
    </lineage>
</organism>
<proteinExistence type="predicted"/>